<evidence type="ECO:0000259" key="6">
    <source>
        <dbReference type="Pfam" id="PF04542"/>
    </source>
</evidence>
<dbReference type="Gene3D" id="1.10.10.10">
    <property type="entry name" value="Winged helix-like DNA-binding domain superfamily/Winged helix DNA-binding domain"/>
    <property type="match status" value="1"/>
</dbReference>
<comment type="similarity">
    <text evidence="1">Belongs to the sigma-70 factor family. ECF subfamily.</text>
</comment>
<keyword evidence="3" id="KW-0731">Sigma factor</keyword>
<dbReference type="Pfam" id="PF04542">
    <property type="entry name" value="Sigma70_r2"/>
    <property type="match status" value="1"/>
</dbReference>
<dbReference type="InterPro" id="IPR013324">
    <property type="entry name" value="RNA_pol_sigma_r3/r4-like"/>
</dbReference>
<dbReference type="InterPro" id="IPR013325">
    <property type="entry name" value="RNA_pol_sigma_r2"/>
</dbReference>
<reference evidence="8 9" key="1">
    <citation type="submission" date="2019-01" db="EMBL/GenBank/DDBJ databases">
        <title>Complete genome sequence of Cohnella hallensis HS21 isolated from Korean fir (Abies koreana) rhizospheric soil.</title>
        <authorList>
            <person name="Jiang L."/>
            <person name="Kang S.W."/>
            <person name="Kim S."/>
            <person name="Jung J."/>
            <person name="Kim C.Y."/>
            <person name="Kim D.H."/>
            <person name="Kim S.W."/>
            <person name="Lee J."/>
        </authorList>
    </citation>
    <scope>NUCLEOTIDE SEQUENCE [LARGE SCALE GENOMIC DNA]</scope>
    <source>
        <strain evidence="8 9">HS21</strain>
    </source>
</reference>
<dbReference type="AlphaFoldDB" id="A0A3T1DAQ4"/>
<sequence length="184" mass="21583">MTDEQLLEQLKLRNKAALEAVIYRYHAPIFSYITRLVRHPHIAEDLTQECFTRLCLAVRDGRLPNDLRPWMYTIATNLCKDLWKKVSYKKEVLTDDQTLSAEQDQHTVASILDRQWQREEVIRGLSLLSDENRQIVVLRYYQDLKLQEIAIIMELPLNTLKSKLYQALKKLAQLLEDKEAANDG</sequence>
<keyword evidence="9" id="KW-1185">Reference proteome</keyword>
<keyword evidence="5" id="KW-0804">Transcription</keyword>
<dbReference type="GO" id="GO:0003677">
    <property type="term" value="F:DNA binding"/>
    <property type="evidence" value="ECO:0007669"/>
    <property type="project" value="UniProtKB-KW"/>
</dbReference>
<dbReference type="GO" id="GO:0016987">
    <property type="term" value="F:sigma factor activity"/>
    <property type="evidence" value="ECO:0007669"/>
    <property type="project" value="UniProtKB-KW"/>
</dbReference>
<evidence type="ECO:0000313" key="8">
    <source>
        <dbReference type="EMBL" id="BBI35187.1"/>
    </source>
</evidence>
<evidence type="ECO:0000313" key="9">
    <source>
        <dbReference type="Proteomes" id="UP000289856"/>
    </source>
</evidence>
<dbReference type="GO" id="GO:0006352">
    <property type="term" value="P:DNA-templated transcription initiation"/>
    <property type="evidence" value="ECO:0007669"/>
    <property type="project" value="InterPro"/>
</dbReference>
<protein>
    <submittedName>
        <fullName evidence="8">RNA polymerase sigma factor</fullName>
    </submittedName>
</protein>
<dbReference type="Proteomes" id="UP000289856">
    <property type="component" value="Chromosome"/>
</dbReference>
<dbReference type="InterPro" id="IPR013249">
    <property type="entry name" value="RNA_pol_sigma70_r4_t2"/>
</dbReference>
<dbReference type="SUPFAM" id="SSF88659">
    <property type="entry name" value="Sigma3 and sigma4 domains of RNA polymerase sigma factors"/>
    <property type="match status" value="1"/>
</dbReference>
<feature type="domain" description="RNA polymerase sigma-70 region 2" evidence="6">
    <location>
        <begin position="24"/>
        <end position="85"/>
    </location>
</feature>
<evidence type="ECO:0000256" key="2">
    <source>
        <dbReference type="ARBA" id="ARBA00023015"/>
    </source>
</evidence>
<dbReference type="CDD" id="cd06171">
    <property type="entry name" value="Sigma70_r4"/>
    <property type="match status" value="1"/>
</dbReference>
<proteinExistence type="inferred from homology"/>
<dbReference type="PANTHER" id="PTHR43133">
    <property type="entry name" value="RNA POLYMERASE ECF-TYPE SIGMA FACTO"/>
    <property type="match status" value="1"/>
</dbReference>
<dbReference type="Gene3D" id="1.10.1740.10">
    <property type="match status" value="1"/>
</dbReference>
<dbReference type="EMBL" id="AP019400">
    <property type="protein sequence ID" value="BBI35187.1"/>
    <property type="molecule type" value="Genomic_DNA"/>
</dbReference>
<evidence type="ECO:0000256" key="3">
    <source>
        <dbReference type="ARBA" id="ARBA00023082"/>
    </source>
</evidence>
<dbReference type="NCBIfam" id="TIGR02937">
    <property type="entry name" value="sigma70-ECF"/>
    <property type="match status" value="1"/>
</dbReference>
<dbReference type="Pfam" id="PF08281">
    <property type="entry name" value="Sigma70_r4_2"/>
    <property type="match status" value="1"/>
</dbReference>
<organism evidence="8 9">
    <name type="scientific">Cohnella abietis</name>
    <dbReference type="NCBI Taxonomy" id="2507935"/>
    <lineage>
        <taxon>Bacteria</taxon>
        <taxon>Bacillati</taxon>
        <taxon>Bacillota</taxon>
        <taxon>Bacilli</taxon>
        <taxon>Bacillales</taxon>
        <taxon>Paenibacillaceae</taxon>
        <taxon>Cohnella</taxon>
    </lineage>
</organism>
<keyword evidence="2" id="KW-0805">Transcription regulation</keyword>
<name>A0A3T1DAQ4_9BACL</name>
<dbReference type="SUPFAM" id="SSF88946">
    <property type="entry name" value="Sigma2 domain of RNA polymerase sigma factors"/>
    <property type="match status" value="1"/>
</dbReference>
<dbReference type="InterPro" id="IPR007627">
    <property type="entry name" value="RNA_pol_sigma70_r2"/>
</dbReference>
<dbReference type="KEGG" id="cohn:KCTCHS21_45860"/>
<keyword evidence="4" id="KW-0238">DNA-binding</keyword>
<evidence type="ECO:0000256" key="5">
    <source>
        <dbReference type="ARBA" id="ARBA00023163"/>
    </source>
</evidence>
<dbReference type="PANTHER" id="PTHR43133:SF52">
    <property type="entry name" value="ECF RNA POLYMERASE SIGMA FACTOR SIGL"/>
    <property type="match status" value="1"/>
</dbReference>
<dbReference type="RefSeq" id="WP_157994103.1">
    <property type="nucleotide sequence ID" value="NZ_AP019400.1"/>
</dbReference>
<evidence type="ECO:0000256" key="4">
    <source>
        <dbReference type="ARBA" id="ARBA00023125"/>
    </source>
</evidence>
<dbReference type="InterPro" id="IPR036388">
    <property type="entry name" value="WH-like_DNA-bd_sf"/>
</dbReference>
<gene>
    <name evidence="8" type="primary">csfU</name>
    <name evidence="8" type="ORF">KCTCHS21_45860</name>
</gene>
<dbReference type="InterPro" id="IPR039425">
    <property type="entry name" value="RNA_pol_sigma-70-like"/>
</dbReference>
<dbReference type="OrthoDB" id="9785675at2"/>
<feature type="domain" description="RNA polymerase sigma factor 70 region 4 type 2" evidence="7">
    <location>
        <begin position="119"/>
        <end position="171"/>
    </location>
</feature>
<accession>A0A3T1DAQ4</accession>
<evidence type="ECO:0000256" key="1">
    <source>
        <dbReference type="ARBA" id="ARBA00010641"/>
    </source>
</evidence>
<dbReference type="InterPro" id="IPR014284">
    <property type="entry name" value="RNA_pol_sigma-70_dom"/>
</dbReference>
<evidence type="ECO:0000259" key="7">
    <source>
        <dbReference type="Pfam" id="PF08281"/>
    </source>
</evidence>